<dbReference type="Gene3D" id="3.40.50.150">
    <property type="entry name" value="Vaccinia Virus protein VP39"/>
    <property type="match status" value="1"/>
</dbReference>
<reference evidence="2 3" key="1">
    <citation type="submission" date="2017-08" db="EMBL/GenBank/DDBJ databases">
        <title>Fine stratification of microbial communities through a metagenomic profile of the photic zone.</title>
        <authorList>
            <person name="Haro-Moreno J.M."/>
            <person name="Lopez-Perez M."/>
            <person name="De La Torre J."/>
            <person name="Picazo A."/>
            <person name="Camacho A."/>
            <person name="Rodriguez-Valera F."/>
        </authorList>
    </citation>
    <scope>NUCLEOTIDE SEQUENCE [LARGE SCALE GENOMIC DNA]</scope>
    <source>
        <strain evidence="2">MED-G28</strain>
    </source>
</reference>
<gene>
    <name evidence="2" type="ORF">CNF02_00625</name>
</gene>
<dbReference type="PANTHER" id="PTHR43591">
    <property type="entry name" value="METHYLTRANSFERASE"/>
    <property type="match status" value="1"/>
</dbReference>
<dbReference type="AlphaFoldDB" id="A0A2A5WFG3"/>
<accession>A0A2A5WFG3</accession>
<protein>
    <recommendedName>
        <fullName evidence="1">Methyltransferase type 11 domain-containing protein</fullName>
    </recommendedName>
</protein>
<dbReference type="GO" id="GO:0008757">
    <property type="term" value="F:S-adenosylmethionine-dependent methyltransferase activity"/>
    <property type="evidence" value="ECO:0007669"/>
    <property type="project" value="InterPro"/>
</dbReference>
<dbReference type="InterPro" id="IPR029063">
    <property type="entry name" value="SAM-dependent_MTases_sf"/>
</dbReference>
<evidence type="ECO:0000313" key="3">
    <source>
        <dbReference type="Proteomes" id="UP000219329"/>
    </source>
</evidence>
<dbReference type="SUPFAM" id="SSF53335">
    <property type="entry name" value="S-adenosyl-L-methionine-dependent methyltransferases"/>
    <property type="match status" value="1"/>
</dbReference>
<proteinExistence type="predicted"/>
<dbReference type="CDD" id="cd02440">
    <property type="entry name" value="AdoMet_MTases"/>
    <property type="match status" value="1"/>
</dbReference>
<dbReference type="PANTHER" id="PTHR43591:SF24">
    <property type="entry name" value="2-METHOXY-6-POLYPRENYL-1,4-BENZOQUINOL METHYLASE, MITOCHONDRIAL"/>
    <property type="match status" value="1"/>
</dbReference>
<comment type="caution">
    <text evidence="2">The sequence shown here is derived from an EMBL/GenBank/DDBJ whole genome shotgun (WGS) entry which is preliminary data.</text>
</comment>
<sequence length="266" mass="29269">MTNYLDEVSAHEHATWQGAAATYAENMSLFTAFSGQVPLLREVGDISSKDTILELGCGPGDVSNQLAKFADRVVGIDFSEEMISVAKSRFTDIEFQTADAEQQPFSDNSFDVVVSNYTAHHFARPQQVFEEAKRVLKPNGRVVVVMPVQREQVSFASVMSAIFEEISPDEAPGGPLLDAESPEVLIEVLTSAGFNNVSAKKQEKPLTLSTIDPVLAVGWDFMALHDKPKDLQDRVRKRTRENAQKYKQPDGSYLFPDKVLVGVGTA</sequence>
<name>A0A2A5WFG3_9GAMM</name>
<feature type="domain" description="Methyltransferase type 11" evidence="1">
    <location>
        <begin position="53"/>
        <end position="144"/>
    </location>
</feature>
<dbReference type="Pfam" id="PF08241">
    <property type="entry name" value="Methyltransf_11"/>
    <property type="match status" value="1"/>
</dbReference>
<evidence type="ECO:0000259" key="1">
    <source>
        <dbReference type="Pfam" id="PF08241"/>
    </source>
</evidence>
<dbReference type="EMBL" id="NTJZ01000001">
    <property type="protein sequence ID" value="PDH35260.1"/>
    <property type="molecule type" value="Genomic_DNA"/>
</dbReference>
<organism evidence="2 3">
    <name type="scientific">OM182 bacterium MED-G28</name>
    <dbReference type="NCBI Taxonomy" id="1986256"/>
    <lineage>
        <taxon>Bacteria</taxon>
        <taxon>Pseudomonadati</taxon>
        <taxon>Pseudomonadota</taxon>
        <taxon>Gammaproteobacteria</taxon>
        <taxon>OMG group</taxon>
        <taxon>OM182 clade</taxon>
    </lineage>
</organism>
<dbReference type="Proteomes" id="UP000219329">
    <property type="component" value="Unassembled WGS sequence"/>
</dbReference>
<dbReference type="InterPro" id="IPR013216">
    <property type="entry name" value="Methyltransf_11"/>
</dbReference>
<evidence type="ECO:0000313" key="2">
    <source>
        <dbReference type="EMBL" id="PDH35260.1"/>
    </source>
</evidence>